<dbReference type="InterPro" id="IPR036442">
    <property type="entry name" value="ProQ/FinO_sf"/>
</dbReference>
<feature type="domain" description="ProQ/FinO" evidence="2">
    <location>
        <begin position="14"/>
        <end position="120"/>
    </location>
</feature>
<evidence type="ECO:0000313" key="3">
    <source>
        <dbReference type="EMBL" id="AXN57439.1"/>
    </source>
</evidence>
<dbReference type="GO" id="GO:0003723">
    <property type="term" value="F:RNA binding"/>
    <property type="evidence" value="ECO:0007669"/>
    <property type="project" value="UniProtKB-KW"/>
</dbReference>
<dbReference type="SUPFAM" id="SSF48657">
    <property type="entry name" value="FinO-like"/>
    <property type="match status" value="1"/>
</dbReference>
<sequence>MNRRITAVSKDFYNRRMGELVKQFPNVFNKSLPMPLAIGVHKVLAEQTDFTRKEINALLSVWTRRHEYVCAAVTHGFRVDLNGEFVEEISEEHLYGFSRAFDNLTKKQKAGFTRRWNRADTTDQFVCEPFECYVEAKVEEPVQTEEVCQECLI</sequence>
<evidence type="ECO:0000313" key="4">
    <source>
        <dbReference type="Proteomes" id="UP000257815"/>
    </source>
</evidence>
<reference evidence="4" key="1">
    <citation type="submission" date="2018-06" db="EMBL/GenBank/DDBJ databases">
        <authorList>
            <person name="Sharma R."/>
            <person name="Ke K."/>
            <person name="Breakwell D.P."/>
            <person name="Hope S."/>
            <person name="Grose J.H."/>
        </authorList>
    </citation>
    <scope>NUCLEOTIDE SEQUENCE [LARGE SCALE GENOMIC DNA]</scope>
</reference>
<evidence type="ECO:0000256" key="1">
    <source>
        <dbReference type="ARBA" id="ARBA00022884"/>
    </source>
</evidence>
<gene>
    <name evidence="3" type="ORF">SUNLIREN_139</name>
</gene>
<dbReference type="Pfam" id="PF04352">
    <property type="entry name" value="ProQ"/>
    <property type="match status" value="1"/>
</dbReference>
<accession>A0A346FI09</accession>
<dbReference type="InterPro" id="IPR016103">
    <property type="entry name" value="ProQ/FinO"/>
</dbReference>
<keyword evidence="1" id="KW-0694">RNA-binding</keyword>
<proteinExistence type="predicted"/>
<name>A0A346FI09_9CAUD</name>
<organism evidence="3 4">
    <name type="scientific">Erwinia phage SunLIRen</name>
    <dbReference type="NCBI Taxonomy" id="2267654"/>
    <lineage>
        <taxon>Viruses</taxon>
        <taxon>Duplodnaviria</taxon>
        <taxon>Heunggongvirae</taxon>
        <taxon>Uroviricota</taxon>
        <taxon>Caudoviricetes</taxon>
        <taxon>Andersonviridae</taxon>
        <taxon>Ounavirinae</taxon>
        <taxon>Kolesnikvirus</taxon>
        <taxon>Kolesnikvirus Ea214</taxon>
    </lineage>
</organism>
<dbReference type="Proteomes" id="UP000257815">
    <property type="component" value="Segment"/>
</dbReference>
<dbReference type="Gene3D" id="1.10.1710.10">
    <property type="entry name" value="ProQ/FinO domain"/>
    <property type="match status" value="1"/>
</dbReference>
<protein>
    <recommendedName>
        <fullName evidence="2">ProQ/FinO domain-containing protein</fullName>
    </recommendedName>
</protein>
<evidence type="ECO:0000259" key="2">
    <source>
        <dbReference type="SMART" id="SM00945"/>
    </source>
</evidence>
<dbReference type="SMART" id="SM00945">
    <property type="entry name" value="ProQ"/>
    <property type="match status" value="1"/>
</dbReference>
<dbReference type="EMBL" id="MH426725">
    <property type="protein sequence ID" value="AXN57439.1"/>
    <property type="molecule type" value="Genomic_DNA"/>
</dbReference>